<evidence type="ECO:0000313" key="2">
    <source>
        <dbReference type="Proteomes" id="UP001305414"/>
    </source>
</evidence>
<proteinExistence type="predicted"/>
<dbReference type="AlphaFoldDB" id="A0AAN7U520"/>
<comment type="caution">
    <text evidence="1">The sequence shown here is derived from an EMBL/GenBank/DDBJ whole genome shotgun (WGS) entry which is preliminary data.</text>
</comment>
<evidence type="ECO:0000313" key="1">
    <source>
        <dbReference type="EMBL" id="KAK5625815.1"/>
    </source>
</evidence>
<name>A0AAN7U520_9PEZI</name>
<sequence>MPSRVSGRPTWAVEARTRKWVHKASSRPPPSANDEMADIVGIGRAESEENVPRRLARNWAVL</sequence>
<dbReference type="Proteomes" id="UP001305414">
    <property type="component" value="Unassembled WGS sequence"/>
</dbReference>
<accession>A0AAN7U520</accession>
<organism evidence="1 2">
    <name type="scientific">Xylaria bambusicola</name>
    <dbReference type="NCBI Taxonomy" id="326684"/>
    <lineage>
        <taxon>Eukaryota</taxon>
        <taxon>Fungi</taxon>
        <taxon>Dikarya</taxon>
        <taxon>Ascomycota</taxon>
        <taxon>Pezizomycotina</taxon>
        <taxon>Sordariomycetes</taxon>
        <taxon>Xylariomycetidae</taxon>
        <taxon>Xylariales</taxon>
        <taxon>Xylariaceae</taxon>
        <taxon>Xylaria</taxon>
    </lineage>
</organism>
<keyword evidence="2" id="KW-1185">Reference proteome</keyword>
<protein>
    <submittedName>
        <fullName evidence="1">Uncharacterized protein</fullName>
    </submittedName>
</protein>
<reference evidence="1 2" key="1">
    <citation type="submission" date="2023-10" db="EMBL/GenBank/DDBJ databases">
        <title>Draft genome sequence of Xylaria bambusicola isolate GMP-LS, the root and basal stem rot pathogen of sugarcane in Indonesia.</title>
        <authorList>
            <person name="Selvaraj P."/>
            <person name="Muralishankar V."/>
            <person name="Muruganantham S."/>
            <person name="Sp S."/>
            <person name="Haryani S."/>
            <person name="Lau K.J.X."/>
            <person name="Naqvi N.I."/>
        </authorList>
    </citation>
    <scope>NUCLEOTIDE SEQUENCE [LARGE SCALE GENOMIC DNA]</scope>
    <source>
        <strain evidence="1">GMP-LS</strain>
    </source>
</reference>
<dbReference type="EMBL" id="JAWHQM010000002">
    <property type="protein sequence ID" value="KAK5625815.1"/>
    <property type="molecule type" value="Genomic_DNA"/>
</dbReference>
<gene>
    <name evidence="1" type="ORF">RRF57_001531</name>
</gene>